<protein>
    <recommendedName>
        <fullName evidence="3">DUF192 domain-containing protein</fullName>
    </recommendedName>
</protein>
<dbReference type="Proteomes" id="UP000185612">
    <property type="component" value="Unassembled WGS sequence"/>
</dbReference>
<accession>A0A1Q5PU60</accession>
<dbReference type="STRING" id="52770.BSZ40_09695"/>
<keyword evidence="2" id="KW-1185">Reference proteome</keyword>
<sequence>MPTKPVWAADGEAPARLVVDGVPTAVPLWGARTHRSQSQGLLGTADSAADLWIEKCPGSHTFGMRYPLRVAFVDKHGAIVAIKTYRRNRLGAYHWRAAHAVEFPLPLGEQLPLRPGTKLEIGPDA</sequence>
<dbReference type="Gene3D" id="2.60.120.1140">
    <property type="entry name" value="Protein of unknown function DUF192"/>
    <property type="match status" value="1"/>
</dbReference>
<name>A0A1Q5PU60_9ACTO</name>
<proteinExistence type="predicted"/>
<dbReference type="InterPro" id="IPR038695">
    <property type="entry name" value="Saro_0823-like_sf"/>
</dbReference>
<reference evidence="2" key="1">
    <citation type="submission" date="2016-12" db="EMBL/GenBank/DDBJ databases">
        <authorList>
            <person name="Meng X."/>
        </authorList>
    </citation>
    <scope>NUCLEOTIDE SEQUENCE [LARGE SCALE GENOMIC DNA]</scope>
    <source>
        <strain evidence="2">DSM 20732</strain>
    </source>
</reference>
<dbReference type="InParanoid" id="A0A1Q5PU60"/>
<dbReference type="EMBL" id="MQVS01000011">
    <property type="protein sequence ID" value="OKL51019.1"/>
    <property type="molecule type" value="Genomic_DNA"/>
</dbReference>
<dbReference type="OrthoDB" id="3177228at2"/>
<evidence type="ECO:0000313" key="2">
    <source>
        <dbReference type="Proteomes" id="UP000185612"/>
    </source>
</evidence>
<organism evidence="1 2">
    <name type="scientific">Buchananella hordeovulneris</name>
    <dbReference type="NCBI Taxonomy" id="52770"/>
    <lineage>
        <taxon>Bacteria</taxon>
        <taxon>Bacillati</taxon>
        <taxon>Actinomycetota</taxon>
        <taxon>Actinomycetes</taxon>
        <taxon>Actinomycetales</taxon>
        <taxon>Actinomycetaceae</taxon>
        <taxon>Buchananella</taxon>
    </lineage>
</organism>
<evidence type="ECO:0008006" key="3">
    <source>
        <dbReference type="Google" id="ProtNLM"/>
    </source>
</evidence>
<evidence type="ECO:0000313" key="1">
    <source>
        <dbReference type="EMBL" id="OKL51019.1"/>
    </source>
</evidence>
<comment type="caution">
    <text evidence="1">The sequence shown here is derived from an EMBL/GenBank/DDBJ whole genome shotgun (WGS) entry which is preliminary data.</text>
</comment>
<gene>
    <name evidence="1" type="ORF">BSZ40_09695</name>
</gene>
<dbReference type="AlphaFoldDB" id="A0A1Q5PU60"/>